<dbReference type="OrthoDB" id="252265at2759"/>
<dbReference type="SUPFAM" id="SSF53927">
    <property type="entry name" value="Cytidine deaminase-like"/>
    <property type="match status" value="1"/>
</dbReference>
<evidence type="ECO:0000259" key="1">
    <source>
        <dbReference type="PROSITE" id="PS51747"/>
    </source>
</evidence>
<proteinExistence type="predicted"/>
<dbReference type="Pfam" id="PF18785">
    <property type="entry name" value="Inv-AAD"/>
    <property type="match status" value="1"/>
</dbReference>
<dbReference type="GO" id="GO:0006139">
    <property type="term" value="P:nucleobase-containing compound metabolic process"/>
    <property type="evidence" value="ECO:0007669"/>
    <property type="project" value="UniProtKB-ARBA"/>
</dbReference>
<dbReference type="PROSITE" id="PS51747">
    <property type="entry name" value="CYT_DCMP_DEAMINASES_2"/>
    <property type="match status" value="1"/>
</dbReference>
<dbReference type="EMBL" id="NBII01000001">
    <property type="protein sequence ID" value="PAV23591.1"/>
    <property type="molecule type" value="Genomic_DNA"/>
</dbReference>
<name>A0A286UVK5_9AGAM</name>
<evidence type="ECO:0000313" key="2">
    <source>
        <dbReference type="EMBL" id="PAV23591.1"/>
    </source>
</evidence>
<accession>A0A286UVK5</accession>
<comment type="caution">
    <text evidence="2">The sequence shown here is derived from an EMBL/GenBank/DDBJ whole genome shotgun (WGS) entry which is preliminary data.</text>
</comment>
<dbReference type="Proteomes" id="UP000217199">
    <property type="component" value="Unassembled WGS sequence"/>
</dbReference>
<reference evidence="2 3" key="1">
    <citation type="journal article" date="2017" name="Mol. Ecol.">
        <title>Comparative and population genomic landscape of Phellinus noxius: A hypervariable fungus causing root rot in trees.</title>
        <authorList>
            <person name="Chung C.L."/>
            <person name="Lee T.J."/>
            <person name="Akiba M."/>
            <person name="Lee H.H."/>
            <person name="Kuo T.H."/>
            <person name="Liu D."/>
            <person name="Ke H.M."/>
            <person name="Yokoi T."/>
            <person name="Roa M.B."/>
            <person name="Lu M.J."/>
            <person name="Chang Y.Y."/>
            <person name="Ann P.J."/>
            <person name="Tsai J.N."/>
            <person name="Chen C.Y."/>
            <person name="Tzean S.S."/>
            <person name="Ota Y."/>
            <person name="Hattori T."/>
            <person name="Sahashi N."/>
            <person name="Liou R.F."/>
            <person name="Kikuchi T."/>
            <person name="Tsai I.J."/>
        </authorList>
    </citation>
    <scope>NUCLEOTIDE SEQUENCE [LARGE SCALE GENOMIC DNA]</scope>
    <source>
        <strain evidence="2 3">FFPRI411160</strain>
    </source>
</reference>
<dbReference type="InterPro" id="IPR016193">
    <property type="entry name" value="Cytidine_deaminase-like"/>
</dbReference>
<protein>
    <submittedName>
        <fullName evidence="2">Diaminohydroxyphosphoribosylamino-pyrimidine deaminase</fullName>
    </submittedName>
</protein>
<dbReference type="InterPro" id="IPR002125">
    <property type="entry name" value="CMP_dCMP_dom"/>
</dbReference>
<dbReference type="STRING" id="2282107.A0A286UVK5"/>
<evidence type="ECO:0000313" key="3">
    <source>
        <dbReference type="Proteomes" id="UP000217199"/>
    </source>
</evidence>
<gene>
    <name evidence="2" type="ORF">PNOK_0065900</name>
</gene>
<dbReference type="Gene3D" id="3.40.140.10">
    <property type="entry name" value="Cytidine Deaminase, domain 2"/>
    <property type="match status" value="1"/>
</dbReference>
<dbReference type="AlphaFoldDB" id="A0A286UVK5"/>
<organism evidence="2 3">
    <name type="scientific">Pyrrhoderma noxium</name>
    <dbReference type="NCBI Taxonomy" id="2282107"/>
    <lineage>
        <taxon>Eukaryota</taxon>
        <taxon>Fungi</taxon>
        <taxon>Dikarya</taxon>
        <taxon>Basidiomycota</taxon>
        <taxon>Agaricomycotina</taxon>
        <taxon>Agaricomycetes</taxon>
        <taxon>Hymenochaetales</taxon>
        <taxon>Hymenochaetaceae</taxon>
        <taxon>Pyrrhoderma</taxon>
    </lineage>
</organism>
<keyword evidence="3" id="KW-1185">Reference proteome</keyword>
<feature type="domain" description="CMP/dCMP-type deaminase" evidence="1">
    <location>
        <begin position="6"/>
        <end position="166"/>
    </location>
</feature>
<dbReference type="GO" id="GO:0008835">
    <property type="term" value="F:diaminohydroxyphosphoribosylaminopyrimidine deaminase activity"/>
    <property type="evidence" value="ECO:0007669"/>
    <property type="project" value="TreeGrafter"/>
</dbReference>
<dbReference type="InParanoid" id="A0A286UVK5"/>
<dbReference type="PANTHER" id="PTHR11079:SF162">
    <property type="entry name" value="RIBOFLAVIN BIOSYNTHESIS PROTEIN PYRD, CHLOROPLASTIC"/>
    <property type="match status" value="1"/>
</dbReference>
<sequence length="185" mass="20212">MAKQDAFDKEMMILALKEARKCVPKPTGFSVGCVLVAPLEGEQLVLATGYSRELEGNTHAEANALAKTRDLGEDGLRRLLLESRARNRDADSQLEVKALPSIDEVLRTATVYTTMEPCSVRTSGLAPCADALIVVGVRRVVIGTGEPDDFVQCEGTRKLEESGIKVDYLKEMEEECLQVARQGQT</sequence>
<dbReference type="PANTHER" id="PTHR11079">
    <property type="entry name" value="CYTOSINE DEAMINASE FAMILY MEMBER"/>
    <property type="match status" value="1"/>
</dbReference>